<name>A0A8J3ZQW5_9ACTN</name>
<sequence>MCDSGGGHYGRAVNVVTLPMALLATGYYTPKLCVRHGEPATSLWPVASGTVRDWPFCPRCMKTRRVLRAVAVACAVVPFVLLVAGVILSAEGVLPEKPVQNVVSGALGVGLLTSWVLLARTSPSRLARASVPDSQLFLVIQGAHPAFAAHAADLLRAAEREQPAVPTRAPVFPTAEGQLG</sequence>
<dbReference type="Proteomes" id="UP000635606">
    <property type="component" value="Unassembled WGS sequence"/>
</dbReference>
<organism evidence="2 3">
    <name type="scientific">Virgisporangium ochraceum</name>
    <dbReference type="NCBI Taxonomy" id="65505"/>
    <lineage>
        <taxon>Bacteria</taxon>
        <taxon>Bacillati</taxon>
        <taxon>Actinomycetota</taxon>
        <taxon>Actinomycetes</taxon>
        <taxon>Micromonosporales</taxon>
        <taxon>Micromonosporaceae</taxon>
        <taxon>Virgisporangium</taxon>
    </lineage>
</organism>
<feature type="transmembrane region" description="Helical" evidence="1">
    <location>
        <begin position="69"/>
        <end position="90"/>
    </location>
</feature>
<evidence type="ECO:0000313" key="3">
    <source>
        <dbReference type="Proteomes" id="UP000635606"/>
    </source>
</evidence>
<dbReference type="AlphaFoldDB" id="A0A8J3ZQW5"/>
<keyword evidence="3" id="KW-1185">Reference proteome</keyword>
<accession>A0A8J3ZQW5</accession>
<evidence type="ECO:0000313" key="2">
    <source>
        <dbReference type="EMBL" id="GIJ68824.1"/>
    </source>
</evidence>
<comment type="caution">
    <text evidence="2">The sequence shown here is derived from an EMBL/GenBank/DDBJ whole genome shotgun (WGS) entry which is preliminary data.</text>
</comment>
<keyword evidence="1" id="KW-1133">Transmembrane helix</keyword>
<gene>
    <name evidence="2" type="ORF">Voc01_037410</name>
</gene>
<keyword evidence="1" id="KW-0812">Transmembrane</keyword>
<keyword evidence="1" id="KW-0472">Membrane</keyword>
<dbReference type="EMBL" id="BOPH01000050">
    <property type="protein sequence ID" value="GIJ68824.1"/>
    <property type="molecule type" value="Genomic_DNA"/>
</dbReference>
<feature type="transmembrane region" description="Helical" evidence="1">
    <location>
        <begin position="102"/>
        <end position="119"/>
    </location>
</feature>
<evidence type="ECO:0000256" key="1">
    <source>
        <dbReference type="SAM" id="Phobius"/>
    </source>
</evidence>
<reference evidence="2" key="1">
    <citation type="submission" date="2021-01" db="EMBL/GenBank/DDBJ databases">
        <title>Whole genome shotgun sequence of Virgisporangium ochraceum NBRC 16418.</title>
        <authorList>
            <person name="Komaki H."/>
            <person name="Tamura T."/>
        </authorList>
    </citation>
    <scope>NUCLEOTIDE SEQUENCE</scope>
    <source>
        <strain evidence="2">NBRC 16418</strain>
    </source>
</reference>
<proteinExistence type="predicted"/>
<protein>
    <submittedName>
        <fullName evidence="2">Uncharacterized protein</fullName>
    </submittedName>
</protein>